<dbReference type="Gramene" id="QL02p008273:mrna">
    <property type="protein sequence ID" value="QL02p008273:mrna"/>
    <property type="gene ID" value="QL02p008273"/>
</dbReference>
<dbReference type="PANTHER" id="PTHR23131:SF0">
    <property type="entry name" value="ENDORIBONUCLEASE LACTB2"/>
    <property type="match status" value="1"/>
</dbReference>
<keyword evidence="3" id="KW-1185">Reference proteome</keyword>
<dbReference type="PANTHER" id="PTHR23131">
    <property type="entry name" value="ENDORIBONUCLEASE LACTB2"/>
    <property type="match status" value="1"/>
</dbReference>
<reference evidence="3" key="1">
    <citation type="journal article" date="2016" name="G3 (Bethesda)">
        <title>First Draft Assembly and Annotation of the Genome of a California Endemic Oak Quercus lobata Nee (Fagaceae).</title>
        <authorList>
            <person name="Sork V.L."/>
            <person name="Fitz-Gibbon S.T."/>
            <person name="Puiu D."/>
            <person name="Crepeau M."/>
            <person name="Gugger P.F."/>
            <person name="Sherman R."/>
            <person name="Stevens K."/>
            <person name="Langley C.H."/>
            <person name="Pellegrini M."/>
            <person name="Salzberg S.L."/>
        </authorList>
    </citation>
    <scope>NUCLEOTIDE SEQUENCE [LARGE SCALE GENOMIC DNA]</scope>
    <source>
        <strain evidence="3">cv. SW786</strain>
    </source>
</reference>
<reference evidence="2" key="2">
    <citation type="submission" date="2021-01" db="UniProtKB">
        <authorList>
            <consortium name="EnsemblPlants"/>
        </authorList>
    </citation>
    <scope>IDENTIFICATION</scope>
</reference>
<evidence type="ECO:0000313" key="2">
    <source>
        <dbReference type="EnsemblPlants" id="QL02p008273:mrna"/>
    </source>
</evidence>
<protein>
    <submittedName>
        <fullName evidence="2">Uncharacterized protein</fullName>
    </submittedName>
</protein>
<sequence>MAYFDFLGLGVASLISLLLMSPSHINGHTDGHMALLHMSTHSLIVGDHCVGQGSAILDITSGGNMTVSSCEGPNNDT</sequence>
<dbReference type="InterPro" id="IPR050662">
    <property type="entry name" value="Sec-metab_biosynth-thioest"/>
</dbReference>
<dbReference type="AlphaFoldDB" id="A0A7N2QYB9"/>
<proteinExistence type="predicted"/>
<evidence type="ECO:0000256" key="1">
    <source>
        <dbReference type="SAM" id="SignalP"/>
    </source>
</evidence>
<organism evidence="2 3">
    <name type="scientific">Quercus lobata</name>
    <name type="common">Valley oak</name>
    <dbReference type="NCBI Taxonomy" id="97700"/>
    <lineage>
        <taxon>Eukaryota</taxon>
        <taxon>Viridiplantae</taxon>
        <taxon>Streptophyta</taxon>
        <taxon>Embryophyta</taxon>
        <taxon>Tracheophyta</taxon>
        <taxon>Spermatophyta</taxon>
        <taxon>Magnoliopsida</taxon>
        <taxon>eudicotyledons</taxon>
        <taxon>Gunneridae</taxon>
        <taxon>Pentapetalae</taxon>
        <taxon>rosids</taxon>
        <taxon>fabids</taxon>
        <taxon>Fagales</taxon>
        <taxon>Fagaceae</taxon>
        <taxon>Quercus</taxon>
    </lineage>
</organism>
<dbReference type="Gene3D" id="3.60.15.10">
    <property type="entry name" value="Ribonuclease Z/Hydroxyacylglutathione hydrolase-like"/>
    <property type="match status" value="1"/>
</dbReference>
<dbReference type="EnsemblPlants" id="QL02p008273:mrna">
    <property type="protein sequence ID" value="QL02p008273:mrna"/>
    <property type="gene ID" value="QL02p008273"/>
</dbReference>
<name>A0A7N2QYB9_QUELO</name>
<dbReference type="GO" id="GO:0009536">
    <property type="term" value="C:plastid"/>
    <property type="evidence" value="ECO:0007669"/>
    <property type="project" value="TreeGrafter"/>
</dbReference>
<dbReference type="InterPro" id="IPR036866">
    <property type="entry name" value="RibonucZ/Hydroxyglut_hydro"/>
</dbReference>
<keyword evidence="1" id="KW-0732">Signal</keyword>
<evidence type="ECO:0000313" key="3">
    <source>
        <dbReference type="Proteomes" id="UP000594261"/>
    </source>
</evidence>
<accession>A0A7N2QYB9</accession>
<dbReference type="InParanoid" id="A0A7N2QYB9"/>
<dbReference type="Proteomes" id="UP000594261">
    <property type="component" value="Chromosome 2"/>
</dbReference>
<feature type="signal peptide" evidence="1">
    <location>
        <begin position="1"/>
        <end position="27"/>
    </location>
</feature>
<feature type="chain" id="PRO_5029656961" evidence="1">
    <location>
        <begin position="28"/>
        <end position="77"/>
    </location>
</feature>